<feature type="region of interest" description="Disordered" evidence="1">
    <location>
        <begin position="1"/>
        <end position="20"/>
    </location>
</feature>
<dbReference type="Proteomes" id="UP000823561">
    <property type="component" value="Chromosome 2"/>
</dbReference>
<protein>
    <submittedName>
        <fullName evidence="2">Uncharacterized protein</fullName>
    </submittedName>
</protein>
<evidence type="ECO:0000256" key="1">
    <source>
        <dbReference type="SAM" id="MobiDB-lite"/>
    </source>
</evidence>
<dbReference type="AlphaFoldDB" id="A0AAV6HBV0"/>
<feature type="compositionally biased region" description="Polar residues" evidence="1">
    <location>
        <begin position="53"/>
        <end position="63"/>
    </location>
</feature>
<comment type="caution">
    <text evidence="2">The sequence shown here is derived from an EMBL/GenBank/DDBJ whole genome shotgun (WGS) entry which is preliminary data.</text>
</comment>
<evidence type="ECO:0000313" key="3">
    <source>
        <dbReference type="Proteomes" id="UP000823561"/>
    </source>
</evidence>
<proteinExistence type="predicted"/>
<gene>
    <name evidence="2" type="ORF">AALO_G00031070</name>
</gene>
<sequence>MSRKAGNSKNMDMNSPPEMIFSLWVRPRSRDPASIRDTPQGCQGTRDGGHQLQPLSEDSQPSANHKRERMMEALTSQ</sequence>
<evidence type="ECO:0000313" key="2">
    <source>
        <dbReference type="EMBL" id="KAG5284839.1"/>
    </source>
</evidence>
<organism evidence="2 3">
    <name type="scientific">Alosa alosa</name>
    <name type="common">allis shad</name>
    <dbReference type="NCBI Taxonomy" id="278164"/>
    <lineage>
        <taxon>Eukaryota</taxon>
        <taxon>Metazoa</taxon>
        <taxon>Chordata</taxon>
        <taxon>Craniata</taxon>
        <taxon>Vertebrata</taxon>
        <taxon>Euteleostomi</taxon>
        <taxon>Actinopterygii</taxon>
        <taxon>Neopterygii</taxon>
        <taxon>Teleostei</taxon>
        <taxon>Clupei</taxon>
        <taxon>Clupeiformes</taxon>
        <taxon>Clupeoidei</taxon>
        <taxon>Clupeidae</taxon>
        <taxon>Alosa</taxon>
    </lineage>
</organism>
<accession>A0AAV6HBV0</accession>
<keyword evidence="3" id="KW-1185">Reference proteome</keyword>
<reference evidence="2" key="1">
    <citation type="submission" date="2020-10" db="EMBL/GenBank/DDBJ databases">
        <title>Chromosome-scale genome assembly of the Allis shad, Alosa alosa.</title>
        <authorList>
            <person name="Margot Z."/>
            <person name="Christophe K."/>
            <person name="Cabau C."/>
            <person name="Louis A."/>
            <person name="Berthelot C."/>
            <person name="Parey E."/>
            <person name="Roest Crollius H."/>
            <person name="Montfort J."/>
            <person name="Robinson-Rechavi M."/>
            <person name="Bucao C."/>
            <person name="Bouchez O."/>
            <person name="Gislard M."/>
            <person name="Lluch J."/>
            <person name="Milhes M."/>
            <person name="Lampietro C."/>
            <person name="Lopez Roques C."/>
            <person name="Donnadieu C."/>
            <person name="Braasch I."/>
            <person name="Desvignes T."/>
            <person name="Postlethwait J."/>
            <person name="Bobe J."/>
            <person name="Guiguen Y."/>
        </authorList>
    </citation>
    <scope>NUCLEOTIDE SEQUENCE</scope>
    <source>
        <strain evidence="2">M-15738</strain>
        <tissue evidence="2">Blood</tissue>
    </source>
</reference>
<feature type="region of interest" description="Disordered" evidence="1">
    <location>
        <begin position="28"/>
        <end position="77"/>
    </location>
</feature>
<feature type="compositionally biased region" description="Polar residues" evidence="1">
    <location>
        <begin position="1"/>
        <end position="13"/>
    </location>
</feature>
<dbReference type="EMBL" id="JADWDJ010000002">
    <property type="protein sequence ID" value="KAG5284839.1"/>
    <property type="molecule type" value="Genomic_DNA"/>
</dbReference>
<name>A0AAV6HBV0_9TELE</name>